<reference evidence="6" key="1">
    <citation type="journal article" date="2023" name="Commun. Biol.">
        <title>Genome analysis of Parmales, the sister group of diatoms, reveals the evolutionary specialization of diatoms from phago-mixotrophs to photoautotrophs.</title>
        <authorList>
            <person name="Ban H."/>
            <person name="Sato S."/>
            <person name="Yoshikawa S."/>
            <person name="Yamada K."/>
            <person name="Nakamura Y."/>
            <person name="Ichinomiya M."/>
            <person name="Sato N."/>
            <person name="Blanc-Mathieu R."/>
            <person name="Endo H."/>
            <person name="Kuwata A."/>
            <person name="Ogata H."/>
        </authorList>
    </citation>
    <scope>NUCLEOTIDE SEQUENCE [LARGE SCALE GENOMIC DNA]</scope>
    <source>
        <strain evidence="6">NIES 3700</strain>
    </source>
</reference>
<evidence type="ECO:0000256" key="3">
    <source>
        <dbReference type="SAM" id="MobiDB-lite"/>
    </source>
</evidence>
<evidence type="ECO:0000259" key="4">
    <source>
        <dbReference type="Pfam" id="PF12816"/>
    </source>
</evidence>
<dbReference type="SUPFAM" id="SSF50978">
    <property type="entry name" value="WD40 repeat-like"/>
    <property type="match status" value="1"/>
</dbReference>
<keyword evidence="6" id="KW-1185">Reference proteome</keyword>
<dbReference type="OrthoDB" id="289913at2759"/>
<feature type="compositionally biased region" description="Pro residues" evidence="3">
    <location>
        <begin position="30"/>
        <end position="39"/>
    </location>
</feature>
<dbReference type="InterPro" id="IPR015943">
    <property type="entry name" value="WD40/YVTN_repeat-like_dom_sf"/>
</dbReference>
<dbReference type="PANTHER" id="PTHR12616">
    <property type="entry name" value="VACUOLAR PROTEIN SORTING VPS41"/>
    <property type="match status" value="1"/>
</dbReference>
<comment type="caution">
    <text evidence="5">The sequence shown here is derived from an EMBL/GenBank/DDBJ whole genome shotgun (WGS) entry which is preliminary data.</text>
</comment>
<dbReference type="GO" id="GO:0005770">
    <property type="term" value="C:late endosome"/>
    <property type="evidence" value="ECO:0007669"/>
    <property type="project" value="TreeGrafter"/>
</dbReference>
<dbReference type="Gene3D" id="2.130.10.10">
    <property type="entry name" value="YVTN repeat-like/Quinoprotein amine dehydrogenase"/>
    <property type="match status" value="1"/>
</dbReference>
<feature type="compositionally biased region" description="Low complexity" evidence="3">
    <location>
        <begin position="1304"/>
        <end position="1313"/>
    </location>
</feature>
<dbReference type="Pfam" id="PF23556">
    <property type="entry name" value="TPR_Vps41"/>
    <property type="match status" value="1"/>
</dbReference>
<name>A0A9W7E512_9STRA</name>
<evidence type="ECO:0000313" key="5">
    <source>
        <dbReference type="EMBL" id="GMH66362.1"/>
    </source>
</evidence>
<dbReference type="Proteomes" id="UP001165122">
    <property type="component" value="Unassembled WGS sequence"/>
</dbReference>
<evidence type="ECO:0000256" key="1">
    <source>
        <dbReference type="ARBA" id="ARBA00009422"/>
    </source>
</evidence>
<feature type="region of interest" description="Disordered" evidence="3">
    <location>
        <begin position="1"/>
        <end position="102"/>
    </location>
</feature>
<feature type="compositionally biased region" description="Acidic residues" evidence="3">
    <location>
        <begin position="82"/>
        <end position="94"/>
    </location>
</feature>
<dbReference type="GO" id="GO:0006623">
    <property type="term" value="P:protein targeting to vacuole"/>
    <property type="evidence" value="ECO:0007669"/>
    <property type="project" value="InterPro"/>
</dbReference>
<protein>
    <recommendedName>
        <fullName evidence="4">Vacuolar protein sorting-associated protein 8 central domain-containing protein</fullName>
    </recommendedName>
</protein>
<dbReference type="InterPro" id="IPR045111">
    <property type="entry name" value="Vps41/Vps8"/>
</dbReference>
<organism evidence="5 6">
    <name type="scientific">Triparma laevis f. longispina</name>
    <dbReference type="NCBI Taxonomy" id="1714387"/>
    <lineage>
        <taxon>Eukaryota</taxon>
        <taxon>Sar</taxon>
        <taxon>Stramenopiles</taxon>
        <taxon>Ochrophyta</taxon>
        <taxon>Bolidophyceae</taxon>
        <taxon>Parmales</taxon>
        <taxon>Triparmaceae</taxon>
        <taxon>Triparma</taxon>
    </lineage>
</organism>
<feature type="compositionally biased region" description="Acidic residues" evidence="3">
    <location>
        <begin position="61"/>
        <end position="73"/>
    </location>
</feature>
<dbReference type="EMBL" id="BRXW01000560">
    <property type="protein sequence ID" value="GMH66362.1"/>
    <property type="molecule type" value="Genomic_DNA"/>
</dbReference>
<sequence>MSSSNIDIEALLNTDSDSSTSSNGLSNGVPPSPSSPTPSPSSSSNPNSTYNLDLERILQDSDSDGSNDGEIDEDILRRILENSDDDDDDDDDDSDNHNHNENDADLVNKLLNQSTLNDHSPHSAHYATNYSLSSSSSDSNSNDLIFKKPKTSSPKKPQIPSIIPLKISGSSKILQTSSPTKQINALPSSIKATPKVPTSTPLTNHMESNYLVTGTSNGVVTLWDLASQNSLKVIKPPTPTPLTSVKFLPQKTGVPSCITVTSTGLVNLITFIPSFLGYSIETDCLLDGTAGDVSGLEICEKGICLSSKKSTFVVVTEPSIKVVNKWPNPGSWMLCRGWGPNFQSLKMLQEPDAEYPSFGSSQIYKSRGNFLSITSLGSRCTCSCIELEDGSMCIDVYDVVNMFLISSIALTSAPIYAQYSSGLKSYDLSLHSSSQEAYILSTDSMHKLKVLDWNVLVDKLIEAGEWLNALSLCLQYYETRIKKRAGLKPTLSRSVSHTISNHPFLSPKTPTEEEEVLCGYLRKYIQLAFENAPPKSSSNSHYRMLASVCIEFCVVTERLDVLFKEVFRKFVEIGHGNNFVDLLEPEVVGGRLRYISPEVMNEFVEYCRVGGDLRRVERCLLHMDVKILDFDSVLKLLRKNKLYTALLHIYTSGLNDFVTPLQMLYEDIFDSATKCEDVGAFERRRREEEEECKTWFKQQKFKLVEGTFEYYGGMGLLYARRCLKGERWPRGGDLGGGEEPRVRSEVMKLFCEEKYLVSKNPQNRREVEGYRAMSFPYIRMALLLDARAALDLFAVYLENGGGQEQAEEDEDEEEGDETTTKQQNDPCSSPRIDGEKIVEVLINVFSKDDSSPPNSPASQAFFLSFVADMLEKQQLETPAALTHETLSWLATKANETNNQGRLVRVLNALQLTPNSYRRDEAISAVKGHNRAEIILFKGKDGEQSQFGEVIQCYLVDGEPTFTVEVFNFINGELRFFNSNETAFKTTVLNFFAELVKVDVSKAVNLASNFMSDDMADITRKLSDDPHVLYLFMRHVVEEQILLDKFGTVDKQLYVELMCEFNRTGVYQFLKANEGQGFYDPAEALTVCKNYSITDASAYLLEIEGDADSALELMLRKLENDLVTVKTRLRTQTIEDLQEEKKELGLVLSASLDLCQRNDQHIESGTEGCAFYFIVLDRIIQMKTFLRLDEDDQAPLENILHNLLQQLVLRIVSSGSSVALPYIVDKISMAGNRLGEFREIISTILESYRFEIKVFKAAEAVMVASVDELVEEKKKLEVKGRKGDEDEDEEGGGGGVRFGSGGKAGSKQAGVKAGWGRRGGRILGGSGGFRGGKDTAVKKLRVRGGANIEAAAYVGTVQY</sequence>
<dbReference type="PANTHER" id="PTHR12616:SF8">
    <property type="entry name" value="VACUOLAR PROTEIN SORTING-ASSOCIATED PROTEIN 8 HOMOLOG"/>
    <property type="match status" value="1"/>
</dbReference>
<proteinExistence type="inferred from homology"/>
<feature type="compositionally biased region" description="Low complexity" evidence="3">
    <location>
        <begin position="151"/>
        <end position="162"/>
    </location>
</feature>
<feature type="compositionally biased region" description="Low complexity" evidence="3">
    <location>
        <begin position="11"/>
        <end position="29"/>
    </location>
</feature>
<dbReference type="InterPro" id="IPR036322">
    <property type="entry name" value="WD40_repeat_dom_sf"/>
</dbReference>
<gene>
    <name evidence="5" type="ORF">TrLO_g3252</name>
</gene>
<feature type="compositionally biased region" description="Gly residues" evidence="3">
    <location>
        <begin position="1291"/>
        <end position="1303"/>
    </location>
</feature>
<dbReference type="PROSITE" id="PS50082">
    <property type="entry name" value="WD_REPEATS_2"/>
    <property type="match status" value="1"/>
</dbReference>
<dbReference type="InterPro" id="IPR025941">
    <property type="entry name" value="Vps8_central_dom"/>
</dbReference>
<accession>A0A9W7E512</accession>
<keyword evidence="2" id="KW-0853">WD repeat</keyword>
<feature type="compositionally biased region" description="Low complexity" evidence="3">
    <location>
        <begin position="131"/>
        <end position="144"/>
    </location>
</feature>
<feature type="region of interest" description="Disordered" evidence="3">
    <location>
        <begin position="802"/>
        <end position="831"/>
    </location>
</feature>
<feature type="repeat" description="WD" evidence="2">
    <location>
        <begin position="207"/>
        <end position="233"/>
    </location>
</feature>
<dbReference type="GO" id="GO:0034058">
    <property type="term" value="P:endosomal vesicle fusion"/>
    <property type="evidence" value="ECO:0007669"/>
    <property type="project" value="TreeGrafter"/>
</dbReference>
<dbReference type="Pfam" id="PF12816">
    <property type="entry name" value="TPR_Vps8"/>
    <property type="match status" value="1"/>
</dbReference>
<feature type="region of interest" description="Disordered" evidence="3">
    <location>
        <begin position="1276"/>
        <end position="1317"/>
    </location>
</feature>
<dbReference type="GO" id="GO:0030897">
    <property type="term" value="C:HOPS complex"/>
    <property type="evidence" value="ECO:0007669"/>
    <property type="project" value="TreeGrafter"/>
</dbReference>
<evidence type="ECO:0000256" key="2">
    <source>
        <dbReference type="PROSITE-ProRule" id="PRU00221"/>
    </source>
</evidence>
<comment type="similarity">
    <text evidence="1">Belongs to the VPS8 family.</text>
</comment>
<evidence type="ECO:0000313" key="6">
    <source>
        <dbReference type="Proteomes" id="UP001165122"/>
    </source>
</evidence>
<feature type="compositionally biased region" description="Acidic residues" evidence="3">
    <location>
        <begin position="805"/>
        <end position="817"/>
    </location>
</feature>
<dbReference type="InterPro" id="IPR001680">
    <property type="entry name" value="WD40_rpt"/>
</dbReference>
<feature type="domain" description="Vacuolar protein sorting-associated protein 8 central" evidence="4">
    <location>
        <begin position="579"/>
        <end position="793"/>
    </location>
</feature>
<feature type="region of interest" description="Disordered" evidence="3">
    <location>
        <begin position="115"/>
        <end position="162"/>
    </location>
</feature>